<dbReference type="Proteomes" id="UP000076761">
    <property type="component" value="Unassembled WGS sequence"/>
</dbReference>
<accession>A0A165PV75</accession>
<dbReference type="AlphaFoldDB" id="A0A165PV75"/>
<dbReference type="InParanoid" id="A0A165PV75"/>
<evidence type="ECO:0000313" key="3">
    <source>
        <dbReference type="Proteomes" id="UP000076761"/>
    </source>
</evidence>
<proteinExistence type="predicted"/>
<reference evidence="2 3" key="1">
    <citation type="journal article" date="2016" name="Mol. Biol. Evol.">
        <title>Comparative Genomics of Early-Diverging Mushroom-Forming Fungi Provides Insights into the Origins of Lignocellulose Decay Capabilities.</title>
        <authorList>
            <person name="Nagy L.G."/>
            <person name="Riley R."/>
            <person name="Tritt A."/>
            <person name="Adam C."/>
            <person name="Daum C."/>
            <person name="Floudas D."/>
            <person name="Sun H."/>
            <person name="Yadav J.S."/>
            <person name="Pangilinan J."/>
            <person name="Larsson K.H."/>
            <person name="Matsuura K."/>
            <person name="Barry K."/>
            <person name="Labutti K."/>
            <person name="Kuo R."/>
            <person name="Ohm R.A."/>
            <person name="Bhattacharya S.S."/>
            <person name="Shirouzu T."/>
            <person name="Yoshinaga Y."/>
            <person name="Martin F.M."/>
            <person name="Grigoriev I.V."/>
            <person name="Hibbett D.S."/>
        </authorList>
    </citation>
    <scope>NUCLEOTIDE SEQUENCE [LARGE SCALE GENOMIC DNA]</scope>
    <source>
        <strain evidence="2 3">HHB14362 ss-1</strain>
    </source>
</reference>
<feature type="compositionally biased region" description="Polar residues" evidence="1">
    <location>
        <begin position="124"/>
        <end position="138"/>
    </location>
</feature>
<sequence length="149" mass="16161">MPNMGTSGAPPRNHMRAREHDPNPEFQHTPPSAAGEHPKALPDTQHSPNPRGSMLTKSYDGRPLGARQQQITYDDPTSSPKAFRHPNGSTSTSPVTAVMGFGPHKAICGPSNRHSRHFGPHMGSYSTQRHFGPSNGQSRHFGPRAGNSR</sequence>
<dbReference type="EMBL" id="KV425605">
    <property type="protein sequence ID" value="KZT21541.1"/>
    <property type="molecule type" value="Genomic_DNA"/>
</dbReference>
<name>A0A165PV75_9AGAM</name>
<keyword evidence="3" id="KW-1185">Reference proteome</keyword>
<gene>
    <name evidence="2" type="ORF">NEOLEDRAFT_1181560</name>
</gene>
<evidence type="ECO:0000313" key="2">
    <source>
        <dbReference type="EMBL" id="KZT21541.1"/>
    </source>
</evidence>
<feature type="compositionally biased region" description="Polar residues" evidence="1">
    <location>
        <begin position="67"/>
        <end position="80"/>
    </location>
</feature>
<organism evidence="2 3">
    <name type="scientific">Neolentinus lepideus HHB14362 ss-1</name>
    <dbReference type="NCBI Taxonomy" id="1314782"/>
    <lineage>
        <taxon>Eukaryota</taxon>
        <taxon>Fungi</taxon>
        <taxon>Dikarya</taxon>
        <taxon>Basidiomycota</taxon>
        <taxon>Agaricomycotina</taxon>
        <taxon>Agaricomycetes</taxon>
        <taxon>Gloeophyllales</taxon>
        <taxon>Gloeophyllaceae</taxon>
        <taxon>Neolentinus</taxon>
    </lineage>
</organism>
<feature type="region of interest" description="Disordered" evidence="1">
    <location>
        <begin position="1"/>
        <end position="149"/>
    </location>
</feature>
<evidence type="ECO:0000256" key="1">
    <source>
        <dbReference type="SAM" id="MobiDB-lite"/>
    </source>
</evidence>
<protein>
    <submittedName>
        <fullName evidence="2">Uncharacterized protein</fullName>
    </submittedName>
</protein>